<name>A0A5C6F1T3_9BACT</name>
<feature type="domain" description="Bacterial sugar transferase" evidence="4">
    <location>
        <begin position="77"/>
        <end position="259"/>
    </location>
</feature>
<evidence type="ECO:0000256" key="3">
    <source>
        <dbReference type="SAM" id="Phobius"/>
    </source>
</evidence>
<dbReference type="InterPro" id="IPR003362">
    <property type="entry name" value="Bact_transf"/>
</dbReference>
<evidence type="ECO:0000256" key="1">
    <source>
        <dbReference type="ARBA" id="ARBA00006464"/>
    </source>
</evidence>
<sequence length="330" mass="37281">MAKIWQTLMSLKALSRTNSKSRVERARINDRWRSQPSTVAQNMATKNIMNRNAGRQSVAMQPNSFLPHRRVNFFRRKYFLDRCAGAVLLVGAAPLTLLLYGLVRITSPGPGFYRQKRIGLDGQVFEIVKLRSMVTNAEKPGEPVWATKRDARVTPLGRILRELHLDELPQLWNVCKGEMSLVGPRPERPLICEELAKEIDGYYERNLIKPGVTGLAQINLPPDQSLEDVHRKQILDIHYLHHACLWLDLRMVAATALRLVGVKGEVVISLMRLRCRHLLDNFDAPFKSAERSLTECADTPSQTDSDGEPQHLESAMASAGTESDVRGERN</sequence>
<dbReference type="GO" id="GO:0089702">
    <property type="term" value="F:undecaprenyl-phosphate glucose phosphotransferase activity"/>
    <property type="evidence" value="ECO:0007669"/>
    <property type="project" value="UniProtKB-EC"/>
</dbReference>
<keyword evidence="3" id="KW-0812">Transmembrane</keyword>
<keyword evidence="6" id="KW-1185">Reference proteome</keyword>
<feature type="region of interest" description="Disordered" evidence="2">
    <location>
        <begin position="293"/>
        <end position="330"/>
    </location>
</feature>
<feature type="transmembrane region" description="Helical" evidence="3">
    <location>
        <begin position="79"/>
        <end position="103"/>
    </location>
</feature>
<dbReference type="Pfam" id="PF02397">
    <property type="entry name" value="Bac_transf"/>
    <property type="match status" value="1"/>
</dbReference>
<dbReference type="PANTHER" id="PTHR30576:SF0">
    <property type="entry name" value="UNDECAPRENYL-PHOSPHATE N-ACETYLGALACTOSAMINYL 1-PHOSPHATE TRANSFERASE-RELATED"/>
    <property type="match status" value="1"/>
</dbReference>
<keyword evidence="3" id="KW-0472">Membrane</keyword>
<organism evidence="5 6">
    <name type="scientific">Rubripirellula tenax</name>
    <dbReference type="NCBI Taxonomy" id="2528015"/>
    <lineage>
        <taxon>Bacteria</taxon>
        <taxon>Pseudomonadati</taxon>
        <taxon>Planctomycetota</taxon>
        <taxon>Planctomycetia</taxon>
        <taxon>Pirellulales</taxon>
        <taxon>Pirellulaceae</taxon>
        <taxon>Rubripirellula</taxon>
    </lineage>
</organism>
<evidence type="ECO:0000259" key="4">
    <source>
        <dbReference type="Pfam" id="PF02397"/>
    </source>
</evidence>
<keyword evidence="3" id="KW-1133">Transmembrane helix</keyword>
<accession>A0A5C6F1T3</accession>
<protein>
    <submittedName>
        <fullName evidence="5">UDP-glucose:undecaprenyl-phosphate glucose-1-phosphate transferase</fullName>
        <ecNumber evidence="5">2.7.8.31</ecNumber>
    </submittedName>
</protein>
<dbReference type="EC" id="2.7.8.31" evidence="5"/>
<dbReference type="Proteomes" id="UP000318288">
    <property type="component" value="Unassembled WGS sequence"/>
</dbReference>
<proteinExistence type="inferred from homology"/>
<reference evidence="5 6" key="1">
    <citation type="submission" date="2019-02" db="EMBL/GenBank/DDBJ databases">
        <title>Deep-cultivation of Planctomycetes and their phenomic and genomic characterization uncovers novel biology.</title>
        <authorList>
            <person name="Wiegand S."/>
            <person name="Jogler M."/>
            <person name="Boedeker C."/>
            <person name="Pinto D."/>
            <person name="Vollmers J."/>
            <person name="Rivas-Marin E."/>
            <person name="Kohn T."/>
            <person name="Peeters S.H."/>
            <person name="Heuer A."/>
            <person name="Rast P."/>
            <person name="Oberbeckmann S."/>
            <person name="Bunk B."/>
            <person name="Jeske O."/>
            <person name="Meyerdierks A."/>
            <person name="Storesund J.E."/>
            <person name="Kallscheuer N."/>
            <person name="Luecker S."/>
            <person name="Lage O.M."/>
            <person name="Pohl T."/>
            <person name="Merkel B.J."/>
            <person name="Hornburger P."/>
            <person name="Mueller R.-W."/>
            <person name="Bruemmer F."/>
            <person name="Labrenz M."/>
            <person name="Spormann A.M."/>
            <person name="Op Den Camp H."/>
            <person name="Overmann J."/>
            <person name="Amann R."/>
            <person name="Jetten M.S.M."/>
            <person name="Mascher T."/>
            <person name="Medema M.H."/>
            <person name="Devos D.P."/>
            <person name="Kaster A.-K."/>
            <person name="Ovreas L."/>
            <person name="Rohde M."/>
            <person name="Galperin M.Y."/>
            <person name="Jogler C."/>
        </authorList>
    </citation>
    <scope>NUCLEOTIDE SEQUENCE [LARGE SCALE GENOMIC DNA]</scope>
    <source>
        <strain evidence="5 6">Poly51</strain>
    </source>
</reference>
<gene>
    <name evidence="5" type="primary">gumD</name>
    <name evidence="5" type="ORF">Poly51_31990</name>
</gene>
<comment type="caution">
    <text evidence="5">The sequence shown here is derived from an EMBL/GenBank/DDBJ whole genome shotgun (WGS) entry which is preliminary data.</text>
</comment>
<comment type="similarity">
    <text evidence="1">Belongs to the bacterial sugar transferase family.</text>
</comment>
<dbReference type="AlphaFoldDB" id="A0A5C6F1T3"/>
<keyword evidence="5" id="KW-0808">Transferase</keyword>
<dbReference type="PANTHER" id="PTHR30576">
    <property type="entry name" value="COLANIC BIOSYNTHESIS UDP-GLUCOSE LIPID CARRIER TRANSFERASE"/>
    <property type="match status" value="1"/>
</dbReference>
<evidence type="ECO:0000256" key="2">
    <source>
        <dbReference type="SAM" id="MobiDB-lite"/>
    </source>
</evidence>
<evidence type="ECO:0000313" key="5">
    <source>
        <dbReference type="EMBL" id="TWU54480.1"/>
    </source>
</evidence>
<dbReference type="EMBL" id="SJPW01000004">
    <property type="protein sequence ID" value="TWU54480.1"/>
    <property type="molecule type" value="Genomic_DNA"/>
</dbReference>
<evidence type="ECO:0000313" key="6">
    <source>
        <dbReference type="Proteomes" id="UP000318288"/>
    </source>
</evidence>